<dbReference type="InterPro" id="IPR011059">
    <property type="entry name" value="Metal-dep_hydrolase_composite"/>
</dbReference>
<gene>
    <name evidence="4" type="ORF">DK427_04570</name>
</gene>
<sequence>MDLAIANGRFTAVRPDIAVDATRVIEAGGRAALGGFLEPHIHLDKALLEQRMPNRSGTLSEAIRITGTLKARQQREDVLDRSRQVLDMAIRNGVVALRAQPDVDPIQGLIGVETALVLADEYRNALDLQIVAFPQEGILKAPGTLAMMERALAMGAHVVGGCPYNERTWEDTQSHVDECFRLAQRYDRPIDLHADFADDTSDRRFAAAAYIAQKTIDTGYQGRVTLGHMTSLGALPPDQAGPVIDLLRRAEVNIVTIPATDTYLGGRKDPSSPRRGLTPVAALRNAGVNVTYASNNIRNAFTPFGKVDPLQIGNLLAHVAQLGSPDDQAYVLRMATVNAARAMGIADRYGLEAGKQADLVILDTDRVANALLDLPPRLWVVKRGKVVFEAKYEAKIYK</sequence>
<feature type="domain" description="Amidohydrolase 3" evidence="3">
    <location>
        <begin position="23"/>
        <end position="388"/>
    </location>
</feature>
<evidence type="ECO:0000256" key="1">
    <source>
        <dbReference type="ARBA" id="ARBA00022723"/>
    </source>
</evidence>
<evidence type="ECO:0000256" key="2">
    <source>
        <dbReference type="ARBA" id="ARBA00022801"/>
    </source>
</evidence>
<dbReference type="FunFam" id="3.20.20.140:FF:000019">
    <property type="entry name" value="Cytosine deaminase"/>
    <property type="match status" value="1"/>
</dbReference>
<dbReference type="Proteomes" id="UP000246058">
    <property type="component" value="Chromosome"/>
</dbReference>
<dbReference type="Gene3D" id="3.20.20.140">
    <property type="entry name" value="Metal-dependent hydrolases"/>
    <property type="match status" value="1"/>
</dbReference>
<organism evidence="4 5">
    <name type="scientific">Methylobacterium radiodurans</name>
    <dbReference type="NCBI Taxonomy" id="2202828"/>
    <lineage>
        <taxon>Bacteria</taxon>
        <taxon>Pseudomonadati</taxon>
        <taxon>Pseudomonadota</taxon>
        <taxon>Alphaproteobacteria</taxon>
        <taxon>Hyphomicrobiales</taxon>
        <taxon>Methylobacteriaceae</taxon>
        <taxon>Methylobacterium</taxon>
    </lineage>
</organism>
<dbReference type="PANTHER" id="PTHR32027:SF9">
    <property type="entry name" value="BLL3847 PROTEIN"/>
    <property type="match status" value="1"/>
</dbReference>
<dbReference type="PANTHER" id="PTHR32027">
    <property type="entry name" value="CYTOSINE DEAMINASE"/>
    <property type="match status" value="1"/>
</dbReference>
<dbReference type="SUPFAM" id="SSF51556">
    <property type="entry name" value="Metallo-dependent hydrolases"/>
    <property type="match status" value="1"/>
</dbReference>
<reference evidence="4 5" key="1">
    <citation type="submission" date="2018-05" db="EMBL/GenBank/DDBJ databases">
        <title>Complete Genome Sequence of Methylobacterium sp. 17Sr1-43.</title>
        <authorList>
            <person name="Srinivasan S."/>
        </authorList>
    </citation>
    <scope>NUCLEOTIDE SEQUENCE [LARGE SCALE GENOMIC DNA]</scope>
    <source>
        <strain evidence="4 5">17Sr1-43</strain>
    </source>
</reference>
<dbReference type="KEGG" id="meti:DK427_04570"/>
<dbReference type="Gene3D" id="2.30.40.10">
    <property type="entry name" value="Urease, subunit C, domain 1"/>
    <property type="match status" value="1"/>
</dbReference>
<proteinExistence type="predicted"/>
<dbReference type="EMBL" id="CP029551">
    <property type="protein sequence ID" value="AWN35107.1"/>
    <property type="molecule type" value="Genomic_DNA"/>
</dbReference>
<dbReference type="AlphaFoldDB" id="A0A2U8VNC7"/>
<evidence type="ECO:0000313" key="5">
    <source>
        <dbReference type="Proteomes" id="UP000246058"/>
    </source>
</evidence>
<dbReference type="CDD" id="cd01293">
    <property type="entry name" value="Bact_CD"/>
    <property type="match status" value="1"/>
</dbReference>
<protein>
    <submittedName>
        <fullName evidence="4">N-acyl-D-amino-acid deacylase</fullName>
    </submittedName>
</protein>
<dbReference type="GO" id="GO:0016814">
    <property type="term" value="F:hydrolase activity, acting on carbon-nitrogen (but not peptide) bonds, in cyclic amidines"/>
    <property type="evidence" value="ECO:0007669"/>
    <property type="project" value="UniProtKB-ARBA"/>
</dbReference>
<evidence type="ECO:0000259" key="3">
    <source>
        <dbReference type="Pfam" id="PF07969"/>
    </source>
</evidence>
<name>A0A2U8VNC7_9HYPH</name>
<keyword evidence="1" id="KW-0479">Metal-binding</keyword>
<evidence type="ECO:0000313" key="4">
    <source>
        <dbReference type="EMBL" id="AWN35107.1"/>
    </source>
</evidence>
<keyword evidence="2" id="KW-0378">Hydrolase</keyword>
<dbReference type="SUPFAM" id="SSF51338">
    <property type="entry name" value="Composite domain of metallo-dependent hydrolases"/>
    <property type="match status" value="1"/>
</dbReference>
<accession>A0A2U8VNC7</accession>
<dbReference type="InterPro" id="IPR052349">
    <property type="entry name" value="Metallo-hydrolase_Enzymes"/>
</dbReference>
<dbReference type="Pfam" id="PF07969">
    <property type="entry name" value="Amidohydro_3"/>
    <property type="match status" value="1"/>
</dbReference>
<dbReference type="InterPro" id="IPR032466">
    <property type="entry name" value="Metal_Hydrolase"/>
</dbReference>
<dbReference type="GO" id="GO:0046872">
    <property type="term" value="F:metal ion binding"/>
    <property type="evidence" value="ECO:0007669"/>
    <property type="project" value="UniProtKB-KW"/>
</dbReference>
<dbReference type="OrthoDB" id="9815027at2"/>
<keyword evidence="5" id="KW-1185">Reference proteome</keyword>
<dbReference type="GO" id="GO:0019239">
    <property type="term" value="F:deaminase activity"/>
    <property type="evidence" value="ECO:0007669"/>
    <property type="project" value="UniProtKB-ARBA"/>
</dbReference>
<dbReference type="InterPro" id="IPR013108">
    <property type="entry name" value="Amidohydro_3"/>
</dbReference>